<name>A0A7Z0A7D1_9MICO</name>
<protein>
    <submittedName>
        <fullName evidence="12">Hydroxymethylpyrimidine/phosphomethylpyrimidine kinase</fullName>
        <ecNumber evidence="12">2.7.1.49</ecNumber>
        <ecNumber evidence="12">2.7.4.7</ecNumber>
    </submittedName>
</protein>
<dbReference type="EMBL" id="JACBZP010000001">
    <property type="protein sequence ID" value="NYI65762.1"/>
    <property type="molecule type" value="Genomic_DNA"/>
</dbReference>
<evidence type="ECO:0000259" key="11">
    <source>
        <dbReference type="Pfam" id="PF08543"/>
    </source>
</evidence>
<dbReference type="EC" id="2.7.4.7" evidence="12"/>
<dbReference type="PANTHER" id="PTHR20858:SF17">
    <property type="entry name" value="HYDROXYMETHYLPYRIMIDINE_PHOSPHOMETHYLPYRIMIDINE KINASE THI20-RELATED"/>
    <property type="match status" value="1"/>
</dbReference>
<dbReference type="InterPro" id="IPR004399">
    <property type="entry name" value="HMP/HMP-P_kinase_dom"/>
</dbReference>
<proteinExistence type="predicted"/>
<dbReference type="SUPFAM" id="SSF48613">
    <property type="entry name" value="Heme oxygenase-like"/>
    <property type="match status" value="1"/>
</dbReference>
<evidence type="ECO:0000256" key="3">
    <source>
        <dbReference type="ARBA" id="ARBA00003848"/>
    </source>
</evidence>
<dbReference type="NCBIfam" id="NF011301">
    <property type="entry name" value="PRK14713.1"/>
    <property type="match status" value="1"/>
</dbReference>
<dbReference type="PANTHER" id="PTHR20858">
    <property type="entry name" value="PHOSPHOMETHYLPYRIMIDINE KINASE"/>
    <property type="match status" value="1"/>
</dbReference>
<dbReference type="GO" id="GO:0009229">
    <property type="term" value="P:thiamine diphosphate biosynthetic process"/>
    <property type="evidence" value="ECO:0007669"/>
    <property type="project" value="UniProtKB-UniPathway"/>
</dbReference>
<dbReference type="InterPro" id="IPR013749">
    <property type="entry name" value="PM/HMP-P_kinase-1"/>
</dbReference>
<dbReference type="GO" id="GO:0008972">
    <property type="term" value="F:phosphomethylpyrimidine kinase activity"/>
    <property type="evidence" value="ECO:0007669"/>
    <property type="project" value="UniProtKB-EC"/>
</dbReference>
<keyword evidence="8" id="KW-0067">ATP-binding</keyword>
<dbReference type="InterPro" id="IPR016084">
    <property type="entry name" value="Haem_Oase-like_multi-hlx"/>
</dbReference>
<evidence type="ECO:0000256" key="8">
    <source>
        <dbReference type="ARBA" id="ARBA00022840"/>
    </source>
</evidence>
<keyword evidence="13" id="KW-1185">Reference proteome</keyword>
<dbReference type="GO" id="GO:0005524">
    <property type="term" value="F:ATP binding"/>
    <property type="evidence" value="ECO:0007669"/>
    <property type="project" value="UniProtKB-KW"/>
</dbReference>
<evidence type="ECO:0000256" key="7">
    <source>
        <dbReference type="ARBA" id="ARBA00022777"/>
    </source>
</evidence>
<dbReference type="AlphaFoldDB" id="A0A7Z0A7D1"/>
<evidence type="ECO:0000313" key="13">
    <source>
        <dbReference type="Proteomes" id="UP000539111"/>
    </source>
</evidence>
<sequence>MTLPRVLSIAGTDPTGGAGIQADLKSIAAVGGFGMAAVTALVAQNTRGVRSVHTPPPSFLRQQLDAVSADVRIDAVKIGMLGGADVVRTVTDWLSEAKPPIVVLDPVMVATSGDRLLAKSSEDAVRSLATVVDLVTPNLAELAVLTGSAEATQWHDALAQGRQLADSCGVRVLVKGGHLGGPACPDALISGSGSPFVVDGPRITATTTHGTGCSMSSALATLRASRGSWEDALTETKAWLTDSIRHGPELHVGSGNGPVHHFHALYERAGLGERAEPGGLAEPEPAAVAAAPPAGPETAALWRDTEPVRRQIDALDFVRGLGDGTLAEEHFTYYLAQDAMYLRDYSRALARASQLAPTAGEQAFWARAACGAITEEGELHRTWLAGHPADPGRGRALDAYAGLLRESGGTYPQLVAAVLPCFWIYQDVGARLHARRTDGHPYAAWLDTYADPEFAASVTTAIGYAETALAGAPGEERAAAADAFAAAASLERDFFAAPMER</sequence>
<dbReference type="GO" id="GO:0009228">
    <property type="term" value="P:thiamine biosynthetic process"/>
    <property type="evidence" value="ECO:0007669"/>
    <property type="project" value="UniProtKB-KW"/>
</dbReference>
<comment type="pathway">
    <text evidence="4">Cofactor biosynthesis; thiamine diphosphate biosynthesis; 4-amino-2-methyl-5-diphosphomethylpyrimidine from 5-amino-1-(5-phospho-D-ribosyl)imidazole: step 3/3.</text>
</comment>
<evidence type="ECO:0000256" key="5">
    <source>
        <dbReference type="ARBA" id="ARBA00022679"/>
    </source>
</evidence>
<evidence type="ECO:0000256" key="6">
    <source>
        <dbReference type="ARBA" id="ARBA00022741"/>
    </source>
</evidence>
<evidence type="ECO:0000256" key="1">
    <source>
        <dbReference type="ARBA" id="ARBA00000151"/>
    </source>
</evidence>
<feature type="domain" description="Thiaminase-2/PQQC" evidence="10">
    <location>
        <begin position="317"/>
        <end position="497"/>
    </location>
</feature>
<evidence type="ECO:0000256" key="2">
    <source>
        <dbReference type="ARBA" id="ARBA00000565"/>
    </source>
</evidence>
<comment type="function">
    <text evidence="3">Catalyzes the phosphorylation of hydroxymethylpyrimidine phosphate (HMP-P) to HMP-PP, and of HMP to HMP-P.</text>
</comment>
<comment type="catalytic activity">
    <reaction evidence="2">
        <text>4-amino-2-methyl-5-(phosphooxymethyl)pyrimidine + ATP = 4-amino-2-methyl-5-(diphosphooxymethyl)pyrimidine + ADP</text>
        <dbReference type="Rhea" id="RHEA:19893"/>
        <dbReference type="ChEBI" id="CHEBI:30616"/>
        <dbReference type="ChEBI" id="CHEBI:57841"/>
        <dbReference type="ChEBI" id="CHEBI:58354"/>
        <dbReference type="ChEBI" id="CHEBI:456216"/>
        <dbReference type="EC" id="2.7.4.7"/>
    </reaction>
</comment>
<dbReference type="CDD" id="cd19365">
    <property type="entry name" value="TenA_C-like"/>
    <property type="match status" value="1"/>
</dbReference>
<dbReference type="Gene3D" id="3.40.1190.20">
    <property type="match status" value="1"/>
</dbReference>
<dbReference type="Pfam" id="PF03070">
    <property type="entry name" value="TENA_THI-4"/>
    <property type="match status" value="1"/>
</dbReference>
<keyword evidence="5 12" id="KW-0808">Transferase</keyword>
<dbReference type="GO" id="GO:0005829">
    <property type="term" value="C:cytosol"/>
    <property type="evidence" value="ECO:0007669"/>
    <property type="project" value="TreeGrafter"/>
</dbReference>
<evidence type="ECO:0000256" key="4">
    <source>
        <dbReference type="ARBA" id="ARBA00004769"/>
    </source>
</evidence>
<accession>A0A7Z0A7D1</accession>
<organism evidence="12 13">
    <name type="scientific">Spelaeicoccus albus</name>
    <dbReference type="NCBI Taxonomy" id="1280376"/>
    <lineage>
        <taxon>Bacteria</taxon>
        <taxon>Bacillati</taxon>
        <taxon>Actinomycetota</taxon>
        <taxon>Actinomycetes</taxon>
        <taxon>Micrococcales</taxon>
        <taxon>Brevibacteriaceae</taxon>
        <taxon>Spelaeicoccus</taxon>
    </lineage>
</organism>
<keyword evidence="9" id="KW-0784">Thiamine biosynthesis</keyword>
<dbReference type="Pfam" id="PF08543">
    <property type="entry name" value="Phos_pyr_kin"/>
    <property type="match status" value="1"/>
</dbReference>
<dbReference type="NCBIfam" id="TIGR00097">
    <property type="entry name" value="HMP-P_kinase"/>
    <property type="match status" value="1"/>
</dbReference>
<evidence type="ECO:0000256" key="9">
    <source>
        <dbReference type="ARBA" id="ARBA00022977"/>
    </source>
</evidence>
<evidence type="ECO:0000313" key="12">
    <source>
        <dbReference type="EMBL" id="NYI65762.1"/>
    </source>
</evidence>
<keyword evidence="7 12" id="KW-0418">Kinase</keyword>
<comment type="catalytic activity">
    <reaction evidence="1">
        <text>4-amino-5-hydroxymethyl-2-methylpyrimidine + ATP = 4-amino-2-methyl-5-(phosphooxymethyl)pyrimidine + ADP + H(+)</text>
        <dbReference type="Rhea" id="RHEA:23096"/>
        <dbReference type="ChEBI" id="CHEBI:15378"/>
        <dbReference type="ChEBI" id="CHEBI:16892"/>
        <dbReference type="ChEBI" id="CHEBI:30616"/>
        <dbReference type="ChEBI" id="CHEBI:58354"/>
        <dbReference type="ChEBI" id="CHEBI:456216"/>
        <dbReference type="EC" id="2.7.1.49"/>
    </reaction>
</comment>
<dbReference type="EC" id="2.7.1.49" evidence="12"/>
<keyword evidence="6" id="KW-0547">Nucleotide-binding</keyword>
<dbReference type="FunFam" id="3.40.1190.20:FF:000003">
    <property type="entry name" value="Phosphomethylpyrimidine kinase ThiD"/>
    <property type="match status" value="1"/>
</dbReference>
<dbReference type="GO" id="GO:0008902">
    <property type="term" value="F:hydroxymethylpyrimidine kinase activity"/>
    <property type="evidence" value="ECO:0007669"/>
    <property type="project" value="UniProtKB-EC"/>
</dbReference>
<dbReference type="CDD" id="cd01169">
    <property type="entry name" value="HMPP_kinase"/>
    <property type="match status" value="1"/>
</dbReference>
<dbReference type="InterPro" id="IPR029056">
    <property type="entry name" value="Ribokinase-like"/>
</dbReference>
<feature type="domain" description="Pyridoxamine kinase/Phosphomethylpyrimidine kinase" evidence="11">
    <location>
        <begin position="13"/>
        <end position="260"/>
    </location>
</feature>
<gene>
    <name evidence="12" type="ORF">BJY26_000068</name>
</gene>
<dbReference type="UniPathway" id="UPA00060">
    <property type="reaction ID" value="UER00138"/>
</dbReference>
<evidence type="ECO:0000259" key="10">
    <source>
        <dbReference type="Pfam" id="PF03070"/>
    </source>
</evidence>
<dbReference type="SUPFAM" id="SSF53613">
    <property type="entry name" value="Ribokinase-like"/>
    <property type="match status" value="1"/>
</dbReference>
<dbReference type="Gene3D" id="1.20.910.10">
    <property type="entry name" value="Heme oxygenase-like"/>
    <property type="match status" value="1"/>
</dbReference>
<dbReference type="RefSeq" id="WP_179424700.1">
    <property type="nucleotide sequence ID" value="NZ_JACBZP010000001.1"/>
</dbReference>
<dbReference type="InterPro" id="IPR004305">
    <property type="entry name" value="Thiaminase-2/PQQC"/>
</dbReference>
<comment type="caution">
    <text evidence="12">The sequence shown here is derived from an EMBL/GenBank/DDBJ whole genome shotgun (WGS) entry which is preliminary data.</text>
</comment>
<reference evidence="12 13" key="1">
    <citation type="submission" date="2020-07" db="EMBL/GenBank/DDBJ databases">
        <title>Sequencing the genomes of 1000 actinobacteria strains.</title>
        <authorList>
            <person name="Klenk H.-P."/>
        </authorList>
    </citation>
    <scope>NUCLEOTIDE SEQUENCE [LARGE SCALE GENOMIC DNA]</scope>
    <source>
        <strain evidence="12 13">DSM 26341</strain>
    </source>
</reference>
<dbReference type="Proteomes" id="UP000539111">
    <property type="component" value="Unassembled WGS sequence"/>
</dbReference>